<dbReference type="EMBL" id="MRCX01000104">
    <property type="protein sequence ID" value="RKK72017.1"/>
    <property type="molecule type" value="Genomic_DNA"/>
</dbReference>
<dbReference type="AlphaFoldDB" id="A0A420MVH0"/>
<proteinExistence type="predicted"/>
<keyword evidence="1" id="KW-0732">Signal</keyword>
<protein>
    <submittedName>
        <fullName evidence="2">Uncharacterized protein</fullName>
    </submittedName>
</protein>
<organism evidence="2 3">
    <name type="scientific">Fusarium oxysporum</name>
    <name type="common">Fusarium vascular wilt</name>
    <dbReference type="NCBI Taxonomy" id="5507"/>
    <lineage>
        <taxon>Eukaryota</taxon>
        <taxon>Fungi</taxon>
        <taxon>Dikarya</taxon>
        <taxon>Ascomycota</taxon>
        <taxon>Pezizomycotina</taxon>
        <taxon>Sordariomycetes</taxon>
        <taxon>Hypocreomycetidae</taxon>
        <taxon>Hypocreales</taxon>
        <taxon>Nectriaceae</taxon>
        <taxon>Fusarium</taxon>
        <taxon>Fusarium oxysporum species complex</taxon>
    </lineage>
</organism>
<dbReference type="Proteomes" id="UP000285084">
    <property type="component" value="Unassembled WGS sequence"/>
</dbReference>
<accession>A0A420MVH0</accession>
<name>A0A420MVH0_FUSOX</name>
<evidence type="ECO:0000256" key="1">
    <source>
        <dbReference type="SAM" id="SignalP"/>
    </source>
</evidence>
<evidence type="ECO:0000313" key="2">
    <source>
        <dbReference type="EMBL" id="RKK72017.1"/>
    </source>
</evidence>
<feature type="signal peptide" evidence="1">
    <location>
        <begin position="1"/>
        <end position="22"/>
    </location>
</feature>
<feature type="chain" id="PRO_5019586285" evidence="1">
    <location>
        <begin position="23"/>
        <end position="62"/>
    </location>
</feature>
<gene>
    <name evidence="2" type="ORF">BFJ69_g10417</name>
</gene>
<evidence type="ECO:0000313" key="3">
    <source>
        <dbReference type="Proteomes" id="UP000285084"/>
    </source>
</evidence>
<reference evidence="2 3" key="1">
    <citation type="journal article" date="2018" name="Sci. Rep.">
        <title>Characterisation of pathogen-specific regions and novel effector candidates in Fusarium oxysporum f. sp. cepae.</title>
        <authorList>
            <person name="Armitage A.D."/>
            <person name="Taylor A."/>
            <person name="Sobczyk M.K."/>
            <person name="Baxter L."/>
            <person name="Greenfield B.P."/>
            <person name="Bates H.J."/>
            <person name="Wilson F."/>
            <person name="Jackson A.C."/>
            <person name="Ott S."/>
            <person name="Harrison R.J."/>
            <person name="Clarkson J.P."/>
        </authorList>
    </citation>
    <scope>NUCLEOTIDE SEQUENCE [LARGE SCALE GENOMIC DNA]</scope>
    <source>
        <strain evidence="2 3">Fo_A13</strain>
    </source>
</reference>
<comment type="caution">
    <text evidence="2">The sequence shown here is derived from an EMBL/GenBank/DDBJ whole genome shotgun (WGS) entry which is preliminary data.</text>
</comment>
<sequence length="62" mass="6629">MAIAYIPCVLLLLPAIGMLILGGDTFPVKDTGKLNQVHVRELTISTTREEQMNSVGKTSVGS</sequence>